<feature type="transmembrane region" description="Helical" evidence="7">
    <location>
        <begin position="290"/>
        <end position="308"/>
    </location>
</feature>
<feature type="transmembrane region" description="Helical" evidence="7">
    <location>
        <begin position="227"/>
        <end position="250"/>
    </location>
</feature>
<evidence type="ECO:0008006" key="9">
    <source>
        <dbReference type="Google" id="ProtNLM"/>
    </source>
</evidence>
<feature type="transmembrane region" description="Helical" evidence="7">
    <location>
        <begin position="256"/>
        <end position="278"/>
    </location>
</feature>
<proteinExistence type="predicted"/>
<dbReference type="InterPro" id="IPR036259">
    <property type="entry name" value="MFS_trans_sf"/>
</dbReference>
<evidence type="ECO:0000256" key="3">
    <source>
        <dbReference type="ARBA" id="ARBA00022692"/>
    </source>
</evidence>
<dbReference type="GO" id="GO:0005886">
    <property type="term" value="C:plasma membrane"/>
    <property type="evidence" value="ECO:0007669"/>
    <property type="project" value="UniProtKB-SubCell"/>
</dbReference>
<keyword evidence="3 7" id="KW-0812">Transmembrane</keyword>
<organism evidence="8">
    <name type="scientific">Streptomyces sp. CMC78</name>
    <dbReference type="NCBI Taxonomy" id="3231512"/>
    <lineage>
        <taxon>Bacteria</taxon>
        <taxon>Bacillati</taxon>
        <taxon>Actinomycetota</taxon>
        <taxon>Actinomycetes</taxon>
        <taxon>Kitasatosporales</taxon>
        <taxon>Streptomycetaceae</taxon>
        <taxon>Streptomyces</taxon>
    </lineage>
</organism>
<dbReference type="EMBL" id="AP035884">
    <property type="protein sequence ID" value="BFP53439.1"/>
    <property type="molecule type" value="Genomic_DNA"/>
</dbReference>
<feature type="transmembrane region" description="Helical" evidence="7">
    <location>
        <begin position="314"/>
        <end position="338"/>
    </location>
</feature>
<dbReference type="SUPFAM" id="SSF103473">
    <property type="entry name" value="MFS general substrate transporter"/>
    <property type="match status" value="1"/>
</dbReference>
<comment type="subcellular location">
    <subcellularLocation>
        <location evidence="1">Cell membrane</location>
        <topology evidence="1">Multi-pass membrane protein</topology>
    </subcellularLocation>
</comment>
<sequence>MSASSPAGRWSSATLASLLGVQVFQVVLAWSVLTVAGPLATAVVLALGTLPRIAMMSGLTAGLAGRFAAHRLLAVGELGRAALALAAAGALAVSGLDFTGLLLASLLFGLVEAITEPAAGSVPALIADAAGRQRMEALRTTLFRVTVVVGGPLAGLGALLGLSTALIVGGLVFLVSAALFLSLRPRPSDADGTAPAAGHGPAAGMPGPPGADAPKAGEALALPGVRAALICTVLIELGCPGAFGVGTLLLADDRGWGAVGFGVLVGAVGLGTVLAALAPGFARRLRGSGSGLILACVLTAAAMAGLAFSPNLPLAAVLTVVMALAAAAASAATLGVLFSGPRPEALGMVMGVVMAAGALAAPLSYVLVGLVARLANPRAAVAACAVALLAAALVALTDRTLRTATAPEPPTGPRAGPPGDPAADASAGGAPVAGAPHAGPHADAEAPADATGEPSGDGQPGHLSAKGA</sequence>
<feature type="compositionally biased region" description="Low complexity" evidence="6">
    <location>
        <begin position="191"/>
        <end position="205"/>
    </location>
</feature>
<evidence type="ECO:0000256" key="7">
    <source>
        <dbReference type="SAM" id="Phobius"/>
    </source>
</evidence>
<feature type="region of interest" description="Disordered" evidence="6">
    <location>
        <begin position="191"/>
        <end position="212"/>
    </location>
</feature>
<reference evidence="8" key="1">
    <citation type="submission" date="2024-07" db="EMBL/GenBank/DDBJ databases">
        <title>Complete genome sequences of cellulolytic bacteria, Kitasatospora sp. CMC57 and Streptomyces sp. CMC78, isolated from Japanese agricultural soil.</title>
        <authorList>
            <person name="Hashimoto T."/>
            <person name="Ito M."/>
            <person name="Iwamoto M."/>
            <person name="Fukahori D."/>
            <person name="Shoda T."/>
            <person name="Sakoda M."/>
            <person name="Morohoshi T."/>
            <person name="Mitsuboshi M."/>
            <person name="Nishizawa T."/>
        </authorList>
    </citation>
    <scope>NUCLEOTIDE SEQUENCE</scope>
    <source>
        <strain evidence="8">CMC78</strain>
    </source>
</reference>
<feature type="compositionally biased region" description="Low complexity" evidence="6">
    <location>
        <begin position="421"/>
        <end position="454"/>
    </location>
</feature>
<dbReference type="PANTHER" id="PTHR23513">
    <property type="entry name" value="INTEGRAL MEMBRANE EFFLUX PROTEIN-RELATED"/>
    <property type="match status" value="1"/>
</dbReference>
<evidence type="ECO:0000256" key="1">
    <source>
        <dbReference type="ARBA" id="ARBA00004651"/>
    </source>
</evidence>
<evidence type="ECO:0000256" key="2">
    <source>
        <dbReference type="ARBA" id="ARBA00022475"/>
    </source>
</evidence>
<feature type="region of interest" description="Disordered" evidence="6">
    <location>
        <begin position="403"/>
        <end position="468"/>
    </location>
</feature>
<dbReference type="Gene3D" id="1.20.1250.20">
    <property type="entry name" value="MFS general substrate transporter like domains"/>
    <property type="match status" value="1"/>
</dbReference>
<evidence type="ECO:0000256" key="5">
    <source>
        <dbReference type="ARBA" id="ARBA00023136"/>
    </source>
</evidence>
<dbReference type="PANTHER" id="PTHR23513:SF17">
    <property type="entry name" value="MEMBRANE PROTEIN"/>
    <property type="match status" value="1"/>
</dbReference>
<name>A0AB33KJ00_9ACTN</name>
<dbReference type="AlphaFoldDB" id="A0AB33KJ00"/>
<feature type="compositionally biased region" description="Pro residues" evidence="6">
    <location>
        <begin position="407"/>
        <end position="420"/>
    </location>
</feature>
<evidence type="ECO:0000256" key="4">
    <source>
        <dbReference type="ARBA" id="ARBA00022989"/>
    </source>
</evidence>
<dbReference type="RefSeq" id="WP_408053866.1">
    <property type="nucleotide sequence ID" value="NZ_AP035884.1"/>
</dbReference>
<keyword evidence="5 7" id="KW-0472">Membrane</keyword>
<protein>
    <recommendedName>
        <fullName evidence="9">MFS transporter</fullName>
    </recommendedName>
</protein>
<feature type="transmembrane region" description="Helical" evidence="7">
    <location>
        <begin position="345"/>
        <end position="367"/>
    </location>
</feature>
<keyword evidence="2" id="KW-1003">Cell membrane</keyword>
<feature type="transmembrane region" description="Helical" evidence="7">
    <location>
        <begin position="379"/>
        <end position="396"/>
    </location>
</feature>
<evidence type="ECO:0000313" key="8">
    <source>
        <dbReference type="EMBL" id="BFP53439.1"/>
    </source>
</evidence>
<feature type="transmembrane region" description="Helical" evidence="7">
    <location>
        <begin position="153"/>
        <end position="181"/>
    </location>
</feature>
<evidence type="ECO:0000256" key="6">
    <source>
        <dbReference type="SAM" id="MobiDB-lite"/>
    </source>
</evidence>
<accession>A0AB33KJ00</accession>
<gene>
    <name evidence="8" type="ORF">SCMC78_32460</name>
</gene>
<dbReference type="KEGG" id="stcm:SCMC78_32460"/>
<keyword evidence="4 7" id="KW-1133">Transmembrane helix</keyword>